<evidence type="ECO:0000256" key="1">
    <source>
        <dbReference type="SAM" id="MobiDB-lite"/>
    </source>
</evidence>
<dbReference type="NCBIfam" id="TIGR02909">
    <property type="entry name" value="spore_YkwD"/>
    <property type="match status" value="1"/>
</dbReference>
<keyword evidence="5" id="KW-1185">Reference proteome</keyword>
<feature type="domain" description="SCP" evidence="3">
    <location>
        <begin position="146"/>
        <end position="261"/>
    </location>
</feature>
<dbReference type="PANTHER" id="PTHR31157:SF1">
    <property type="entry name" value="SCP DOMAIN-CONTAINING PROTEIN"/>
    <property type="match status" value="1"/>
</dbReference>
<dbReference type="InterPro" id="IPR035940">
    <property type="entry name" value="CAP_sf"/>
</dbReference>
<evidence type="ECO:0000313" key="5">
    <source>
        <dbReference type="Proteomes" id="UP000601171"/>
    </source>
</evidence>
<dbReference type="AlphaFoldDB" id="A0A926EX35"/>
<evidence type="ECO:0000313" key="4">
    <source>
        <dbReference type="EMBL" id="MBC8587904.1"/>
    </source>
</evidence>
<keyword evidence="2" id="KW-0732">Signal</keyword>
<evidence type="ECO:0000259" key="3">
    <source>
        <dbReference type="Pfam" id="PF00188"/>
    </source>
</evidence>
<proteinExistence type="predicted"/>
<dbReference type="PANTHER" id="PTHR31157">
    <property type="entry name" value="SCP DOMAIN-CONTAINING PROTEIN"/>
    <property type="match status" value="1"/>
</dbReference>
<dbReference type="CDD" id="cd05379">
    <property type="entry name" value="CAP_bacterial"/>
    <property type="match status" value="1"/>
</dbReference>
<reference evidence="4" key="1">
    <citation type="submission" date="2020-08" db="EMBL/GenBank/DDBJ databases">
        <title>Genome public.</title>
        <authorList>
            <person name="Liu C."/>
            <person name="Sun Q."/>
        </authorList>
    </citation>
    <scope>NUCLEOTIDE SEQUENCE</scope>
    <source>
        <strain evidence="4">BX21</strain>
    </source>
</reference>
<dbReference type="RefSeq" id="WP_262429351.1">
    <property type="nucleotide sequence ID" value="NZ_JACRTG010000016.1"/>
</dbReference>
<organism evidence="4 5">
    <name type="scientific">Paratissierella segnis</name>
    <dbReference type="NCBI Taxonomy" id="2763679"/>
    <lineage>
        <taxon>Bacteria</taxon>
        <taxon>Bacillati</taxon>
        <taxon>Bacillota</taxon>
        <taxon>Tissierellia</taxon>
        <taxon>Tissierellales</taxon>
        <taxon>Tissierellaceae</taxon>
        <taxon>Paratissierella</taxon>
    </lineage>
</organism>
<keyword evidence="4" id="KW-0645">Protease</keyword>
<dbReference type="Pfam" id="PF00188">
    <property type="entry name" value="CAP"/>
    <property type="match status" value="1"/>
</dbReference>
<dbReference type="InterPro" id="IPR014258">
    <property type="entry name" value="CAP_domain_YkwD-like"/>
</dbReference>
<dbReference type="GO" id="GO:0006508">
    <property type="term" value="P:proteolysis"/>
    <property type="evidence" value="ECO:0007669"/>
    <property type="project" value="UniProtKB-KW"/>
</dbReference>
<feature type="region of interest" description="Disordered" evidence="1">
    <location>
        <begin position="86"/>
        <end position="141"/>
    </location>
</feature>
<dbReference type="Proteomes" id="UP000601171">
    <property type="component" value="Unassembled WGS sequence"/>
</dbReference>
<sequence length="263" mass="28993">MKSKRLFCSLLVAVLFASQVSYAESFFGNISPNKINISKNSYVYSLNDLYNGSKNTYNPNKNYTNIYKNVVTIPNYNCNWGNTVIPSRPTTPNNPEVPTKPEEPTTPAEPTKPVEPTKPTEPTKPAEPTTPTAPAANLSAEEQEVVRLVNIEREKAGLKAFTASSELSRVARAKSEDMAKNNYFNHTSPTYGSPFDMMKQFGIKYSTAGENIAKGYLSAQSVVNGWMNSSGHRANILNPSFNKIGVGAYKAGSTTYWTQMFTN</sequence>
<dbReference type="EMBL" id="JACRTG010000016">
    <property type="protein sequence ID" value="MBC8587904.1"/>
    <property type="molecule type" value="Genomic_DNA"/>
</dbReference>
<accession>A0A926EX35</accession>
<comment type="caution">
    <text evidence="4">The sequence shown here is derived from an EMBL/GenBank/DDBJ whole genome shotgun (WGS) entry which is preliminary data.</text>
</comment>
<feature type="compositionally biased region" description="Low complexity" evidence="1">
    <location>
        <begin position="126"/>
        <end position="136"/>
    </location>
</feature>
<protein>
    <submittedName>
        <fullName evidence="4">Serine protease</fullName>
    </submittedName>
</protein>
<gene>
    <name evidence="4" type="ORF">H8707_06600</name>
</gene>
<dbReference type="Gene3D" id="3.40.33.10">
    <property type="entry name" value="CAP"/>
    <property type="match status" value="1"/>
</dbReference>
<name>A0A926EX35_9FIRM</name>
<dbReference type="SUPFAM" id="SSF55797">
    <property type="entry name" value="PR-1-like"/>
    <property type="match status" value="1"/>
</dbReference>
<dbReference type="InterPro" id="IPR014044">
    <property type="entry name" value="CAP_dom"/>
</dbReference>
<feature type="chain" id="PRO_5036698573" evidence="2">
    <location>
        <begin position="24"/>
        <end position="263"/>
    </location>
</feature>
<evidence type="ECO:0000256" key="2">
    <source>
        <dbReference type="SAM" id="SignalP"/>
    </source>
</evidence>
<keyword evidence="4" id="KW-0378">Hydrolase</keyword>
<feature type="signal peptide" evidence="2">
    <location>
        <begin position="1"/>
        <end position="23"/>
    </location>
</feature>
<dbReference type="GO" id="GO:0008233">
    <property type="term" value="F:peptidase activity"/>
    <property type="evidence" value="ECO:0007669"/>
    <property type="project" value="UniProtKB-KW"/>
</dbReference>